<dbReference type="SUPFAM" id="SSF55785">
    <property type="entry name" value="PYP-like sensor domain (PAS domain)"/>
    <property type="match status" value="4"/>
</dbReference>
<dbReference type="InterPro" id="IPR003594">
    <property type="entry name" value="HATPase_dom"/>
</dbReference>
<dbReference type="InterPro" id="IPR001610">
    <property type="entry name" value="PAC"/>
</dbReference>
<feature type="modified residue" description="4-aspartylphosphate" evidence="14">
    <location>
        <position position="990"/>
    </location>
</feature>
<evidence type="ECO:0000256" key="13">
    <source>
        <dbReference type="ARBA" id="ARBA00070616"/>
    </source>
</evidence>
<dbReference type="SUPFAM" id="SSF55781">
    <property type="entry name" value="GAF domain-like"/>
    <property type="match status" value="1"/>
</dbReference>
<evidence type="ECO:0000256" key="1">
    <source>
        <dbReference type="ARBA" id="ARBA00000085"/>
    </source>
</evidence>
<dbReference type="InterPro" id="IPR013767">
    <property type="entry name" value="PAS_fold"/>
</dbReference>
<dbReference type="SMART" id="SM00091">
    <property type="entry name" value="PAS"/>
    <property type="match status" value="4"/>
</dbReference>
<dbReference type="SMART" id="SM00448">
    <property type="entry name" value="REC"/>
    <property type="match status" value="1"/>
</dbReference>
<dbReference type="Pfam" id="PF02518">
    <property type="entry name" value="HATPase_c"/>
    <property type="match status" value="1"/>
</dbReference>
<dbReference type="GO" id="GO:0009927">
    <property type="term" value="F:histidine phosphotransfer kinase activity"/>
    <property type="evidence" value="ECO:0007669"/>
    <property type="project" value="TreeGrafter"/>
</dbReference>
<keyword evidence="10" id="KW-0472">Membrane</keyword>
<dbReference type="Pfam" id="PF00072">
    <property type="entry name" value="Response_reg"/>
    <property type="match status" value="1"/>
</dbReference>
<dbReference type="InterPro" id="IPR005467">
    <property type="entry name" value="His_kinase_dom"/>
</dbReference>
<evidence type="ECO:0000313" key="19">
    <source>
        <dbReference type="EMBL" id="SEI41734.1"/>
    </source>
</evidence>
<dbReference type="InterPro" id="IPR036097">
    <property type="entry name" value="HisK_dim/P_sf"/>
</dbReference>
<dbReference type="PROSITE" id="PS50110">
    <property type="entry name" value="RESPONSE_REGULATORY"/>
    <property type="match status" value="1"/>
</dbReference>
<feature type="domain" description="Response regulatory" evidence="16">
    <location>
        <begin position="940"/>
        <end position="1057"/>
    </location>
</feature>
<evidence type="ECO:0000256" key="14">
    <source>
        <dbReference type="PROSITE-ProRule" id="PRU00169"/>
    </source>
</evidence>
<keyword evidence="7" id="KW-0418">Kinase</keyword>
<evidence type="ECO:0000256" key="4">
    <source>
        <dbReference type="ARBA" id="ARBA00022553"/>
    </source>
</evidence>
<comment type="catalytic activity">
    <reaction evidence="1">
        <text>ATP + protein L-histidine = ADP + protein N-phospho-L-histidine.</text>
        <dbReference type="EC" id="2.7.13.3"/>
    </reaction>
</comment>
<dbReference type="FunFam" id="3.30.565.10:FF:000010">
    <property type="entry name" value="Sensor histidine kinase RcsC"/>
    <property type="match status" value="1"/>
</dbReference>
<dbReference type="SMART" id="SM00388">
    <property type="entry name" value="HisKA"/>
    <property type="match status" value="1"/>
</dbReference>
<dbReference type="Proteomes" id="UP000242999">
    <property type="component" value="Unassembled WGS sequence"/>
</dbReference>
<dbReference type="PROSITE" id="PS50112">
    <property type="entry name" value="PAS"/>
    <property type="match status" value="2"/>
</dbReference>
<dbReference type="InterPro" id="IPR035965">
    <property type="entry name" value="PAS-like_dom_sf"/>
</dbReference>
<dbReference type="RefSeq" id="WP_093308275.1">
    <property type="nucleotide sequence ID" value="NZ_FNYH01000001.1"/>
</dbReference>
<evidence type="ECO:0000259" key="17">
    <source>
        <dbReference type="PROSITE" id="PS50112"/>
    </source>
</evidence>
<keyword evidence="20" id="KW-1185">Reference proteome</keyword>
<keyword evidence="9" id="KW-0902">Two-component regulatory system</keyword>
<dbReference type="CDD" id="cd00082">
    <property type="entry name" value="HisKA"/>
    <property type="match status" value="1"/>
</dbReference>
<dbReference type="InterPro" id="IPR036890">
    <property type="entry name" value="HATPase_C_sf"/>
</dbReference>
<dbReference type="Pfam" id="PF01590">
    <property type="entry name" value="GAF"/>
    <property type="match status" value="1"/>
</dbReference>
<keyword evidence="6" id="KW-0547">Nucleotide-binding</keyword>
<dbReference type="InterPro" id="IPR001789">
    <property type="entry name" value="Sig_transdc_resp-reg_receiver"/>
</dbReference>
<dbReference type="Gene3D" id="3.30.450.40">
    <property type="match status" value="1"/>
</dbReference>
<dbReference type="FunFam" id="1.10.287.130:FF:000038">
    <property type="entry name" value="Sensory transduction histidine kinase"/>
    <property type="match status" value="1"/>
</dbReference>
<dbReference type="SUPFAM" id="SSF47384">
    <property type="entry name" value="Homodimeric domain of signal transducing histidine kinase"/>
    <property type="match status" value="1"/>
</dbReference>
<dbReference type="GO" id="GO:0005524">
    <property type="term" value="F:ATP binding"/>
    <property type="evidence" value="ECO:0007669"/>
    <property type="project" value="UniProtKB-KW"/>
</dbReference>
<evidence type="ECO:0000256" key="12">
    <source>
        <dbReference type="ARBA" id="ARBA00059827"/>
    </source>
</evidence>
<dbReference type="SUPFAM" id="SSF55874">
    <property type="entry name" value="ATPase domain of HSP90 chaperone/DNA topoisomerase II/histidine kinase"/>
    <property type="match status" value="1"/>
</dbReference>
<dbReference type="Pfam" id="PF00989">
    <property type="entry name" value="PAS"/>
    <property type="match status" value="2"/>
</dbReference>
<dbReference type="Gene3D" id="3.30.450.20">
    <property type="entry name" value="PAS domain"/>
    <property type="match status" value="4"/>
</dbReference>
<feature type="domain" description="Histidine kinase" evidence="15">
    <location>
        <begin position="689"/>
        <end position="911"/>
    </location>
</feature>
<feature type="domain" description="PAS" evidence="17">
    <location>
        <begin position="162"/>
        <end position="206"/>
    </location>
</feature>
<accession>A0A1H6QL90</accession>
<sequence>MPVEAQRLARLRTLALLDTPEEDAFNRVVRVAAYSFQVPFAFFTLVDADRVWAKASLGLGQCSFVREHSICGYTISLQQPLVVEDLTQDPRFQQLDLVTQQGLRFYAGIPLCLEGHNLGTLCIADTQVRTFNTYDLAHLQDLAAWALDLLRHHEQVHTLEDAQTQLQSVLTSAADAIITLDEHGYILGANPACEHLFGYPIQELIGIKINELMPKKYADEHDFYLARYLKNPSKRHIIGIGREVEACHKDGRVFPVRLSVGENIFPDGRRTFTGILHDLSEFNKIKQALEQQKVLFNTILESSSDPIFAKDTQGNYLFANSAAQKIMQISMDPNTRTSITEGHHSYILTNALEKEQQVLTQRRTLTYEKTLRTPDQDYVLQLTKSPLIDSEGQLLGLVGVGHDISRRKKVEQELAESHQRLELTHSLAKLGVWEWNLEKNYLCCNQQMLNLFNVVGQWPECITQPDEIFQLIDPKDHASVQKALALCLEGEPLDIEYRVSYQDEQGQTQTRWILQRGDALKDTQANPIGILVGVVQDITQIKTTQMQAKSLQTQLETAIENIPDGFALYNQDNILVLCNQRYREIYPFAASAMYTGNSFENIIRTGVQQGQFTAALGQEEHWIEWRLAEAKKPMSSFIYPIEGKRWIQVANRMIDHLGWVSVQTDITELKVAQEAAESANQAKSEFLSSMSHELRTPMNAILGFAQLMENSRREPLSERQRKQIQQIIRAGKHLLELINEILDLARIETGRLSLSLENIDLYANIQEVLSLTQPLAQARQIKISLQPQANKNIFVKADYVRIKQILINLVSNAIKYNQEKGQVFLDYNIIEDTGTWVRIHVKDTGPGLTQEQQALLFQPFQRLGKETSGIEGTGIGLSITRHLVELMGGRIGVASVPNQGADFWFDLPCAEQQARNPQEAALNTTQANTLTPNTLLNKVSLLYIEDNPQNISLMQEILQEYPQIQLITASHAQEGIQLAQHHQPKLIMMDLNLPEMDGFAAFRALQMYEETRHIPVIALSADVMEASIHKAQKLGFHDYLTKPIDLQRLQNIIHELLT</sequence>
<dbReference type="OrthoDB" id="8573350at2"/>
<dbReference type="AlphaFoldDB" id="A0A1H6QL90"/>
<feature type="domain" description="PAS" evidence="17">
    <location>
        <begin position="292"/>
        <end position="332"/>
    </location>
</feature>
<keyword evidence="8" id="KW-0067">ATP-binding</keyword>
<dbReference type="InterPro" id="IPR011006">
    <property type="entry name" value="CheY-like_superfamily"/>
</dbReference>
<dbReference type="InterPro" id="IPR000014">
    <property type="entry name" value="PAS"/>
</dbReference>
<dbReference type="SMART" id="SM00086">
    <property type="entry name" value="PAC"/>
    <property type="match status" value="3"/>
</dbReference>
<dbReference type="SUPFAM" id="SSF52172">
    <property type="entry name" value="CheY-like"/>
    <property type="match status" value="1"/>
</dbReference>
<dbReference type="FunFam" id="3.30.450.20:FF:000060">
    <property type="entry name" value="Sensor protein FixL"/>
    <property type="match status" value="1"/>
</dbReference>
<dbReference type="InterPro" id="IPR003661">
    <property type="entry name" value="HisK_dim/P_dom"/>
</dbReference>
<evidence type="ECO:0000259" key="18">
    <source>
        <dbReference type="PROSITE" id="PS50113"/>
    </source>
</evidence>
<dbReference type="CDD" id="cd00130">
    <property type="entry name" value="PAS"/>
    <property type="match status" value="2"/>
</dbReference>
<dbReference type="InterPro" id="IPR004358">
    <property type="entry name" value="Sig_transdc_His_kin-like_C"/>
</dbReference>
<organism evidence="19 20">
    <name type="scientific">Allopseudospirillum japonicum</name>
    <dbReference type="NCBI Taxonomy" id="64971"/>
    <lineage>
        <taxon>Bacteria</taxon>
        <taxon>Pseudomonadati</taxon>
        <taxon>Pseudomonadota</taxon>
        <taxon>Gammaproteobacteria</taxon>
        <taxon>Oceanospirillales</taxon>
        <taxon>Oceanospirillaceae</taxon>
        <taxon>Allopseudospirillum</taxon>
    </lineage>
</organism>
<dbReference type="SMART" id="SM00065">
    <property type="entry name" value="GAF"/>
    <property type="match status" value="1"/>
</dbReference>
<dbReference type="GO" id="GO:0000155">
    <property type="term" value="F:phosphorelay sensor kinase activity"/>
    <property type="evidence" value="ECO:0007669"/>
    <property type="project" value="InterPro"/>
</dbReference>
<name>A0A1H6QL90_9GAMM</name>
<dbReference type="PROSITE" id="PS50113">
    <property type="entry name" value="PAC"/>
    <property type="match status" value="1"/>
</dbReference>
<dbReference type="CDD" id="cd16922">
    <property type="entry name" value="HATPase_EvgS-ArcB-TorS-like"/>
    <property type="match status" value="1"/>
</dbReference>
<dbReference type="EMBL" id="FNYH01000001">
    <property type="protein sequence ID" value="SEI41734.1"/>
    <property type="molecule type" value="Genomic_DNA"/>
</dbReference>
<evidence type="ECO:0000313" key="20">
    <source>
        <dbReference type="Proteomes" id="UP000242999"/>
    </source>
</evidence>
<keyword evidence="4 14" id="KW-0597">Phosphoprotein</keyword>
<dbReference type="GO" id="GO:0005886">
    <property type="term" value="C:plasma membrane"/>
    <property type="evidence" value="ECO:0007669"/>
    <property type="project" value="TreeGrafter"/>
</dbReference>
<evidence type="ECO:0000256" key="2">
    <source>
        <dbReference type="ARBA" id="ARBA00004370"/>
    </source>
</evidence>
<dbReference type="InterPro" id="IPR000700">
    <property type="entry name" value="PAS-assoc_C"/>
</dbReference>
<dbReference type="PROSITE" id="PS50109">
    <property type="entry name" value="HIS_KIN"/>
    <property type="match status" value="1"/>
</dbReference>
<evidence type="ECO:0000256" key="3">
    <source>
        <dbReference type="ARBA" id="ARBA00012438"/>
    </source>
</evidence>
<protein>
    <recommendedName>
        <fullName evidence="13">Sensor protein FixL</fullName>
        <ecNumber evidence="3">2.7.13.3</ecNumber>
    </recommendedName>
</protein>
<evidence type="ECO:0000256" key="8">
    <source>
        <dbReference type="ARBA" id="ARBA00022840"/>
    </source>
</evidence>
<dbReference type="Gene3D" id="3.30.565.10">
    <property type="entry name" value="Histidine kinase-like ATPase, C-terminal domain"/>
    <property type="match status" value="1"/>
</dbReference>
<dbReference type="Gene3D" id="3.40.50.2300">
    <property type="match status" value="1"/>
</dbReference>
<gene>
    <name evidence="19" type="ORF">SAMN05421831_101410</name>
</gene>
<evidence type="ECO:0000259" key="16">
    <source>
        <dbReference type="PROSITE" id="PS50110"/>
    </source>
</evidence>
<dbReference type="NCBIfam" id="TIGR00229">
    <property type="entry name" value="sensory_box"/>
    <property type="match status" value="2"/>
</dbReference>
<dbReference type="SMART" id="SM00387">
    <property type="entry name" value="HATPase_c"/>
    <property type="match status" value="1"/>
</dbReference>
<evidence type="ECO:0000256" key="5">
    <source>
        <dbReference type="ARBA" id="ARBA00022679"/>
    </source>
</evidence>
<evidence type="ECO:0000256" key="6">
    <source>
        <dbReference type="ARBA" id="ARBA00022741"/>
    </source>
</evidence>
<dbReference type="EC" id="2.7.13.3" evidence="3"/>
<dbReference type="PRINTS" id="PR00344">
    <property type="entry name" value="BCTRLSENSOR"/>
</dbReference>
<evidence type="ECO:0000256" key="9">
    <source>
        <dbReference type="ARBA" id="ARBA00023012"/>
    </source>
</evidence>
<evidence type="ECO:0000259" key="15">
    <source>
        <dbReference type="PROSITE" id="PS50109"/>
    </source>
</evidence>
<evidence type="ECO:0000256" key="11">
    <source>
        <dbReference type="ARBA" id="ARBA00023306"/>
    </source>
</evidence>
<dbReference type="InterPro" id="IPR029016">
    <property type="entry name" value="GAF-like_dom_sf"/>
</dbReference>
<dbReference type="STRING" id="64971.SAMN05421831_101410"/>
<proteinExistence type="predicted"/>
<comment type="subcellular location">
    <subcellularLocation>
        <location evidence="2">Membrane</location>
    </subcellularLocation>
</comment>
<dbReference type="Pfam" id="PF12860">
    <property type="entry name" value="PAS_7"/>
    <property type="match status" value="1"/>
</dbReference>
<reference evidence="20" key="1">
    <citation type="submission" date="2016-10" db="EMBL/GenBank/DDBJ databases">
        <authorList>
            <person name="Varghese N."/>
            <person name="Submissions S."/>
        </authorList>
    </citation>
    <scope>NUCLEOTIDE SEQUENCE [LARGE SCALE GENOMIC DNA]</scope>
    <source>
        <strain evidence="20">DSM 7165</strain>
    </source>
</reference>
<dbReference type="Gene3D" id="1.10.287.130">
    <property type="match status" value="1"/>
</dbReference>
<keyword evidence="5" id="KW-0808">Transferase</keyword>
<feature type="domain" description="PAC" evidence="18">
    <location>
        <begin position="365"/>
        <end position="416"/>
    </location>
</feature>
<comment type="function">
    <text evidence="12">Putative oxygen sensor; modulates the activity of FixJ, a transcriptional activator of nitrogen fixation fixK gene. FixL probably acts as a kinase that phosphorylates FixJ.</text>
</comment>
<evidence type="ECO:0000256" key="10">
    <source>
        <dbReference type="ARBA" id="ARBA00023136"/>
    </source>
</evidence>
<keyword evidence="11" id="KW-0131">Cell cycle</keyword>
<dbReference type="PANTHER" id="PTHR43047">
    <property type="entry name" value="TWO-COMPONENT HISTIDINE PROTEIN KINASE"/>
    <property type="match status" value="1"/>
</dbReference>
<dbReference type="InterPro" id="IPR003018">
    <property type="entry name" value="GAF"/>
</dbReference>
<evidence type="ECO:0000256" key="7">
    <source>
        <dbReference type="ARBA" id="ARBA00022777"/>
    </source>
</evidence>
<dbReference type="PANTHER" id="PTHR43047:SF72">
    <property type="entry name" value="OSMOSENSING HISTIDINE PROTEIN KINASE SLN1"/>
    <property type="match status" value="1"/>
</dbReference>
<dbReference type="Pfam" id="PF00512">
    <property type="entry name" value="HisKA"/>
    <property type="match status" value="1"/>
</dbReference>
<dbReference type="GO" id="GO:0006355">
    <property type="term" value="P:regulation of DNA-templated transcription"/>
    <property type="evidence" value="ECO:0007669"/>
    <property type="project" value="InterPro"/>
</dbReference>